<dbReference type="InterPro" id="IPR011249">
    <property type="entry name" value="Metalloenz_LuxS/M16"/>
</dbReference>
<evidence type="ECO:0000259" key="2">
    <source>
        <dbReference type="Pfam" id="PF05193"/>
    </source>
</evidence>
<keyword evidence="3" id="KW-0645">Protease</keyword>
<dbReference type="Gene3D" id="3.30.830.10">
    <property type="entry name" value="Metalloenzyme, LuxS/M16 peptidase-like"/>
    <property type="match status" value="2"/>
</dbReference>
<dbReference type="SUPFAM" id="SSF63411">
    <property type="entry name" value="LuxS/MPP-like metallohydrolase"/>
    <property type="match status" value="2"/>
</dbReference>
<feature type="signal peptide" evidence="1">
    <location>
        <begin position="1"/>
        <end position="21"/>
    </location>
</feature>
<dbReference type="GO" id="GO:0008233">
    <property type="term" value="F:peptidase activity"/>
    <property type="evidence" value="ECO:0007669"/>
    <property type="project" value="UniProtKB-KW"/>
</dbReference>
<keyword evidence="4" id="KW-1185">Reference proteome</keyword>
<protein>
    <submittedName>
        <fullName evidence="3">Zinc protease</fullName>
    </submittedName>
</protein>
<reference evidence="3 4" key="1">
    <citation type="submission" date="2016-02" db="EMBL/GenBank/DDBJ databases">
        <authorList>
            <person name="Wen L."/>
            <person name="He K."/>
            <person name="Yang H."/>
        </authorList>
    </citation>
    <scope>NUCLEOTIDE SEQUENCE [LARGE SCALE GENOMIC DNA]</scope>
    <source>
        <strain evidence="3 4">TSA40</strain>
    </source>
</reference>
<keyword evidence="3" id="KW-0378">Hydrolase</keyword>
<dbReference type="InterPro" id="IPR050361">
    <property type="entry name" value="MPP/UQCRC_Complex"/>
</dbReference>
<dbReference type="InterPro" id="IPR007863">
    <property type="entry name" value="Peptidase_M16_C"/>
</dbReference>
<keyword evidence="1" id="KW-0732">Signal</keyword>
<proteinExistence type="predicted"/>
<feature type="domain" description="Peptidase M16 C-terminal" evidence="2">
    <location>
        <begin position="197"/>
        <end position="373"/>
    </location>
</feature>
<evidence type="ECO:0000256" key="1">
    <source>
        <dbReference type="SAM" id="SignalP"/>
    </source>
</evidence>
<dbReference type="GO" id="GO:0046872">
    <property type="term" value="F:metal ion binding"/>
    <property type="evidence" value="ECO:0007669"/>
    <property type="project" value="InterPro"/>
</dbReference>
<dbReference type="Pfam" id="PF05193">
    <property type="entry name" value="Peptidase_M16_C"/>
    <property type="match status" value="1"/>
</dbReference>
<evidence type="ECO:0000313" key="4">
    <source>
        <dbReference type="Proteomes" id="UP000197535"/>
    </source>
</evidence>
<comment type="caution">
    <text evidence="3">The sequence shown here is derived from an EMBL/GenBank/DDBJ whole genome shotgun (WGS) entry which is preliminary data.</text>
</comment>
<dbReference type="GO" id="GO:0006508">
    <property type="term" value="P:proteolysis"/>
    <property type="evidence" value="ECO:0007669"/>
    <property type="project" value="UniProtKB-KW"/>
</dbReference>
<sequence length="441" mass="47427">MMKRFLFAFLLAFAGTGPASAALKIQSWNLANGAKVLFVENHSIPILDLSVEFDAGSRRDPQGKSGTAELTNAMLARGLRESNTPFAEPAMTEAQISDAIADVAAQRGGGAGGDRGGASLRTLSSRAERDAAVNLLGRLLAHPSFPQSFLERDKARMIAAIKEDETKPESIANKAFWRLLYGSHPYSQTSTVASVESITRDDLVAFHSTHYVANRAVIAMIGDITRAEADAIAQQLTARLPQGAPLPALPGVEAVAATEERIPHPATQAHIMLGLPAVVRGEPDYFPLLVGNYTLGGGGFVSRLTHEVREKRGLSYSVYSYFNPMAQPGPFVAGLQTQKEQTGEALKVVRDTISAFLRDGPTPAELKAAKDNLVGGFALRIDNNRKILDNIAAIGFYNLPLDYLDTWTSRIEKVTAAEVKAAFQRKVALEKMSTVIVGNAK</sequence>
<dbReference type="Proteomes" id="UP000197535">
    <property type="component" value="Unassembled WGS sequence"/>
</dbReference>
<evidence type="ECO:0000313" key="3">
    <source>
        <dbReference type="EMBL" id="OWW21491.1"/>
    </source>
</evidence>
<feature type="chain" id="PRO_5012829605" evidence="1">
    <location>
        <begin position="22"/>
        <end position="441"/>
    </location>
</feature>
<name>A0A254TFS0_9BURK</name>
<accession>A0A254TFS0</accession>
<dbReference type="EMBL" id="LSTO01000001">
    <property type="protein sequence ID" value="OWW21491.1"/>
    <property type="molecule type" value="Genomic_DNA"/>
</dbReference>
<dbReference type="AlphaFoldDB" id="A0A254TFS0"/>
<dbReference type="PANTHER" id="PTHR11851:SF224">
    <property type="entry name" value="PROCESSING PROTEASE"/>
    <property type="match status" value="1"/>
</dbReference>
<dbReference type="PANTHER" id="PTHR11851">
    <property type="entry name" value="METALLOPROTEASE"/>
    <property type="match status" value="1"/>
</dbReference>
<gene>
    <name evidence="3" type="ORF">AYR66_20375</name>
</gene>
<organism evidence="3 4">
    <name type="scientific">Noviherbaspirillum denitrificans</name>
    <dbReference type="NCBI Taxonomy" id="1968433"/>
    <lineage>
        <taxon>Bacteria</taxon>
        <taxon>Pseudomonadati</taxon>
        <taxon>Pseudomonadota</taxon>
        <taxon>Betaproteobacteria</taxon>
        <taxon>Burkholderiales</taxon>
        <taxon>Oxalobacteraceae</taxon>
        <taxon>Noviherbaspirillum</taxon>
    </lineage>
</organism>